<dbReference type="PROSITE" id="PS50181">
    <property type="entry name" value="FBOX"/>
    <property type="match status" value="1"/>
</dbReference>
<keyword evidence="3" id="KW-1185">Reference proteome</keyword>
<name>A0A2P6PWB8_ROSCH</name>
<dbReference type="InterPro" id="IPR055290">
    <property type="entry name" value="At3g26010-like"/>
</dbReference>
<organism evidence="2 3">
    <name type="scientific">Rosa chinensis</name>
    <name type="common">China rose</name>
    <dbReference type="NCBI Taxonomy" id="74649"/>
    <lineage>
        <taxon>Eukaryota</taxon>
        <taxon>Viridiplantae</taxon>
        <taxon>Streptophyta</taxon>
        <taxon>Embryophyta</taxon>
        <taxon>Tracheophyta</taxon>
        <taxon>Spermatophyta</taxon>
        <taxon>Magnoliopsida</taxon>
        <taxon>eudicotyledons</taxon>
        <taxon>Gunneridae</taxon>
        <taxon>Pentapetalae</taxon>
        <taxon>rosids</taxon>
        <taxon>fabids</taxon>
        <taxon>Rosales</taxon>
        <taxon>Rosaceae</taxon>
        <taxon>Rosoideae</taxon>
        <taxon>Rosoideae incertae sedis</taxon>
        <taxon>Rosa</taxon>
    </lineage>
</organism>
<proteinExistence type="predicted"/>
<dbReference type="Proteomes" id="UP000238479">
    <property type="component" value="Chromosome 6"/>
</dbReference>
<evidence type="ECO:0000259" key="1">
    <source>
        <dbReference type="PROSITE" id="PS50181"/>
    </source>
</evidence>
<gene>
    <name evidence="2" type="ORF">RchiOBHm_Chr6g0292271</name>
</gene>
<dbReference type="Pfam" id="PF24750">
    <property type="entry name" value="b-prop_At3g26010-like"/>
    <property type="match status" value="1"/>
</dbReference>
<dbReference type="STRING" id="74649.A0A2P6PWB8"/>
<dbReference type="SUPFAM" id="SSF81383">
    <property type="entry name" value="F-box domain"/>
    <property type="match status" value="1"/>
</dbReference>
<evidence type="ECO:0000313" key="3">
    <source>
        <dbReference type="Proteomes" id="UP000238479"/>
    </source>
</evidence>
<dbReference type="Gene3D" id="1.20.1280.50">
    <property type="match status" value="1"/>
</dbReference>
<dbReference type="CDD" id="cd22157">
    <property type="entry name" value="F-box_AtFBW1-like"/>
    <property type="match status" value="1"/>
</dbReference>
<dbReference type="InterPro" id="IPR036047">
    <property type="entry name" value="F-box-like_dom_sf"/>
</dbReference>
<dbReference type="EMBL" id="PDCK01000044">
    <property type="protein sequence ID" value="PRQ26227.1"/>
    <property type="molecule type" value="Genomic_DNA"/>
</dbReference>
<dbReference type="InterPro" id="IPR056592">
    <property type="entry name" value="Beta-prop_At3g26010-like"/>
</dbReference>
<sequence length="437" mass="50606">MRGEKDTTITSDSLVAPSQSLFNTIFLNICDLPNSLLIEILCRLPCKFVLRCKCVCKSWSTLISHPYFESRRALYLRNNCDNEQIPMFVVHSYPLADNTAELLTIDSNQTHAELRALDFLPSKLVVVATYNDLILLCEKTLGFQRKYYYICNPYTKQWVAVPPPPILFPQQEVGVGFIRDSDYRCRIVRLLEFDAEPDDFRLKVEMFSSETGKWIESVVLCPKRFRPHPLQQSAPALAYNGTLYWLGRGGILIGLEPFKLDNKNNHNYHCHFISGPRSGFPLFYDSYNYTDCLGVCRGCVRMCRLYTLTRFILFVWELKEDSGLEVDGVGGKKMKWCLKERIFLDQIKSQYMVPHPYWLLALDPNDEDMLYLLRRPSSSDPKDIVKCNIRTETLIDISPKLPLKTDVEAFPFMLSWWRWPTPVPKLGHHNNSSCPPQ</sequence>
<protein>
    <submittedName>
        <fullName evidence="2">Putative F-box domain-containing protein</fullName>
    </submittedName>
</protein>
<dbReference type="PANTHER" id="PTHR35546">
    <property type="entry name" value="F-BOX PROTEIN INTERACTION DOMAIN PROTEIN-RELATED"/>
    <property type="match status" value="1"/>
</dbReference>
<dbReference type="AlphaFoldDB" id="A0A2P6PWB8"/>
<dbReference type="PANTHER" id="PTHR35546:SF130">
    <property type="entry name" value="EXPRESSED PROTEIN"/>
    <property type="match status" value="1"/>
</dbReference>
<reference evidence="2 3" key="1">
    <citation type="journal article" date="2018" name="Nat. Genet.">
        <title>The Rosa genome provides new insights in the design of modern roses.</title>
        <authorList>
            <person name="Bendahmane M."/>
        </authorList>
    </citation>
    <scope>NUCLEOTIDE SEQUENCE [LARGE SCALE GENOMIC DNA]</scope>
    <source>
        <strain evidence="3">cv. Old Blush</strain>
    </source>
</reference>
<dbReference type="Pfam" id="PF00646">
    <property type="entry name" value="F-box"/>
    <property type="match status" value="1"/>
</dbReference>
<feature type="domain" description="F-box" evidence="1">
    <location>
        <begin position="26"/>
        <end position="78"/>
    </location>
</feature>
<comment type="caution">
    <text evidence="2">The sequence shown here is derived from an EMBL/GenBank/DDBJ whole genome shotgun (WGS) entry which is preliminary data.</text>
</comment>
<accession>A0A2P6PWB8</accession>
<dbReference type="Gramene" id="PRQ26227">
    <property type="protein sequence ID" value="PRQ26227"/>
    <property type="gene ID" value="RchiOBHm_Chr6g0292271"/>
</dbReference>
<dbReference type="InterPro" id="IPR001810">
    <property type="entry name" value="F-box_dom"/>
</dbReference>
<evidence type="ECO:0000313" key="2">
    <source>
        <dbReference type="EMBL" id="PRQ26227.1"/>
    </source>
</evidence>
<dbReference type="SMART" id="SM00256">
    <property type="entry name" value="FBOX"/>
    <property type="match status" value="1"/>
</dbReference>
<dbReference type="OMA" id="CNIRTET"/>